<evidence type="ECO:0000313" key="3">
    <source>
        <dbReference type="Proteomes" id="UP001501563"/>
    </source>
</evidence>
<dbReference type="RefSeq" id="WP_345553728.1">
    <property type="nucleotide sequence ID" value="NZ_BAAAZA010000039.1"/>
</dbReference>
<proteinExistence type="predicted"/>
<dbReference type="Proteomes" id="UP001501563">
    <property type="component" value="Unassembled WGS sequence"/>
</dbReference>
<dbReference type="EMBL" id="BAAAZA010000039">
    <property type="protein sequence ID" value="GAA3898190.1"/>
    <property type="molecule type" value="Genomic_DNA"/>
</dbReference>
<organism evidence="2 3">
    <name type="scientific">Streptomyces lannensis</name>
    <dbReference type="NCBI Taxonomy" id="766498"/>
    <lineage>
        <taxon>Bacteria</taxon>
        <taxon>Bacillati</taxon>
        <taxon>Actinomycetota</taxon>
        <taxon>Actinomycetes</taxon>
        <taxon>Kitasatosporales</taxon>
        <taxon>Streptomycetaceae</taxon>
        <taxon>Streptomyces</taxon>
    </lineage>
</organism>
<evidence type="ECO:0000256" key="1">
    <source>
        <dbReference type="SAM" id="MobiDB-lite"/>
    </source>
</evidence>
<keyword evidence="3" id="KW-1185">Reference proteome</keyword>
<feature type="region of interest" description="Disordered" evidence="1">
    <location>
        <begin position="22"/>
        <end position="47"/>
    </location>
</feature>
<name>A0ABP7LAR2_9ACTN</name>
<accession>A0ABP7LAR2</accession>
<gene>
    <name evidence="2" type="ORF">GCM10022207_78180</name>
</gene>
<protein>
    <submittedName>
        <fullName evidence="2">Uncharacterized protein</fullName>
    </submittedName>
</protein>
<evidence type="ECO:0000313" key="2">
    <source>
        <dbReference type="EMBL" id="GAA3898190.1"/>
    </source>
</evidence>
<reference evidence="3" key="1">
    <citation type="journal article" date="2019" name="Int. J. Syst. Evol. Microbiol.">
        <title>The Global Catalogue of Microorganisms (GCM) 10K type strain sequencing project: providing services to taxonomists for standard genome sequencing and annotation.</title>
        <authorList>
            <consortium name="The Broad Institute Genomics Platform"/>
            <consortium name="The Broad Institute Genome Sequencing Center for Infectious Disease"/>
            <person name="Wu L."/>
            <person name="Ma J."/>
        </authorList>
    </citation>
    <scope>NUCLEOTIDE SEQUENCE [LARGE SCALE GENOMIC DNA]</scope>
    <source>
        <strain evidence="3">JCM 16578</strain>
    </source>
</reference>
<comment type="caution">
    <text evidence="2">The sequence shown here is derived from an EMBL/GenBank/DDBJ whole genome shotgun (WGS) entry which is preliminary data.</text>
</comment>
<sequence>MLLQLLHAHEKYDIDELGEDVLDQGYSPTNDSLPGNDPGVTAGESAPHGDLVHWLKRKVLEAGTPDEGDRLDDTIGTDGDLIDDQVRGQRVGSFPGCDTDGPAERYDDDHWAWDVGLDIGVASARRRLSTWCLAPKRTSK</sequence>